<keyword evidence="2" id="KW-1185">Reference proteome</keyword>
<sequence>TRHAITIVSTIDGGHYPPLSPRGRAVRPDAYEAFDFGLGRARQRTEIFVLPNINGTSGIAFYGICTGVLDAFAGNA</sequence>
<organism evidence="1 2">
    <name type="scientific">Paracoccus mangrovi</name>
    <dbReference type="NCBI Taxonomy" id="1715645"/>
    <lineage>
        <taxon>Bacteria</taxon>
        <taxon>Pseudomonadati</taxon>
        <taxon>Pseudomonadota</taxon>
        <taxon>Alphaproteobacteria</taxon>
        <taxon>Rhodobacterales</taxon>
        <taxon>Paracoccaceae</taxon>
        <taxon>Paracoccus</taxon>
    </lineage>
</organism>
<evidence type="ECO:0000313" key="1">
    <source>
        <dbReference type="EMBL" id="MFC3527444.1"/>
    </source>
</evidence>
<protein>
    <submittedName>
        <fullName evidence="1">Uncharacterized protein</fullName>
    </submittedName>
</protein>
<reference evidence="2" key="1">
    <citation type="journal article" date="2019" name="Int. J. Syst. Evol. Microbiol.">
        <title>The Global Catalogue of Microorganisms (GCM) 10K type strain sequencing project: providing services to taxonomists for standard genome sequencing and annotation.</title>
        <authorList>
            <consortium name="The Broad Institute Genomics Platform"/>
            <consortium name="The Broad Institute Genome Sequencing Center for Infectious Disease"/>
            <person name="Wu L."/>
            <person name="Ma J."/>
        </authorList>
    </citation>
    <scope>NUCLEOTIDE SEQUENCE [LARGE SCALE GENOMIC DNA]</scope>
    <source>
        <strain evidence="2">KCTC 42899</strain>
    </source>
</reference>
<dbReference type="EMBL" id="JBHRXJ010000002">
    <property type="protein sequence ID" value="MFC3527444.1"/>
    <property type="molecule type" value="Genomic_DNA"/>
</dbReference>
<gene>
    <name evidence="1" type="ORF">ACFOMH_04605</name>
</gene>
<evidence type="ECO:0000313" key="2">
    <source>
        <dbReference type="Proteomes" id="UP001595721"/>
    </source>
</evidence>
<dbReference type="RefSeq" id="WP_377742911.1">
    <property type="nucleotide sequence ID" value="NZ_JBHRXJ010000002.1"/>
</dbReference>
<dbReference type="Proteomes" id="UP001595721">
    <property type="component" value="Unassembled WGS sequence"/>
</dbReference>
<feature type="non-terminal residue" evidence="1">
    <location>
        <position position="1"/>
    </location>
</feature>
<accession>A0ABV7R2B4</accession>
<name>A0ABV7R2B4_9RHOB</name>
<proteinExistence type="predicted"/>
<comment type="caution">
    <text evidence="1">The sequence shown here is derived from an EMBL/GenBank/DDBJ whole genome shotgun (WGS) entry which is preliminary data.</text>
</comment>